<accession>A0A0E9Q3L9</accession>
<reference evidence="1" key="1">
    <citation type="submission" date="2014-11" db="EMBL/GenBank/DDBJ databases">
        <authorList>
            <person name="Amaro Gonzalez C."/>
        </authorList>
    </citation>
    <scope>NUCLEOTIDE SEQUENCE</scope>
</reference>
<protein>
    <submittedName>
        <fullName evidence="1">Uncharacterized protein</fullName>
    </submittedName>
</protein>
<name>A0A0E9Q3L9_ANGAN</name>
<reference evidence="1" key="2">
    <citation type="journal article" date="2015" name="Fish Shellfish Immunol.">
        <title>Early steps in the European eel (Anguilla anguilla)-Vibrio vulnificus interaction in the gills: Role of the RtxA13 toxin.</title>
        <authorList>
            <person name="Callol A."/>
            <person name="Pajuelo D."/>
            <person name="Ebbesson L."/>
            <person name="Teles M."/>
            <person name="MacKenzie S."/>
            <person name="Amaro C."/>
        </authorList>
    </citation>
    <scope>NUCLEOTIDE SEQUENCE</scope>
</reference>
<sequence length="29" mass="3134">MEICDLAKSGTFTSQNSDVDQCVLSLSNK</sequence>
<proteinExistence type="predicted"/>
<dbReference type="AlphaFoldDB" id="A0A0E9Q3L9"/>
<evidence type="ECO:0000313" key="1">
    <source>
        <dbReference type="EMBL" id="JAH10718.1"/>
    </source>
</evidence>
<dbReference type="EMBL" id="GBXM01097859">
    <property type="protein sequence ID" value="JAH10718.1"/>
    <property type="molecule type" value="Transcribed_RNA"/>
</dbReference>
<organism evidence="1">
    <name type="scientific">Anguilla anguilla</name>
    <name type="common">European freshwater eel</name>
    <name type="synonym">Muraena anguilla</name>
    <dbReference type="NCBI Taxonomy" id="7936"/>
    <lineage>
        <taxon>Eukaryota</taxon>
        <taxon>Metazoa</taxon>
        <taxon>Chordata</taxon>
        <taxon>Craniata</taxon>
        <taxon>Vertebrata</taxon>
        <taxon>Euteleostomi</taxon>
        <taxon>Actinopterygii</taxon>
        <taxon>Neopterygii</taxon>
        <taxon>Teleostei</taxon>
        <taxon>Anguilliformes</taxon>
        <taxon>Anguillidae</taxon>
        <taxon>Anguilla</taxon>
    </lineage>
</organism>